<dbReference type="Gene3D" id="1.25.40.10">
    <property type="entry name" value="Tetratricopeptide repeat domain"/>
    <property type="match status" value="2"/>
</dbReference>
<dbReference type="SUPFAM" id="SSF48452">
    <property type="entry name" value="TPR-like"/>
    <property type="match status" value="1"/>
</dbReference>
<evidence type="ECO:0000256" key="1">
    <source>
        <dbReference type="ARBA" id="ARBA00022737"/>
    </source>
</evidence>
<dbReference type="EMBL" id="NATQ01000019">
    <property type="protein sequence ID" value="OQX90940.1"/>
    <property type="molecule type" value="Genomic_DNA"/>
</dbReference>
<dbReference type="PANTHER" id="PTHR44943:SF8">
    <property type="entry name" value="TPR REPEAT-CONTAINING PROTEIN MJ0263"/>
    <property type="match status" value="1"/>
</dbReference>
<dbReference type="Gene3D" id="2.40.160.60">
    <property type="entry name" value="Outer membrane protein transport protein (OMPP1/FadL/TodX)"/>
    <property type="match status" value="1"/>
</dbReference>
<proteinExistence type="predicted"/>
<keyword evidence="1" id="KW-0677">Repeat</keyword>
<evidence type="ECO:0000256" key="2">
    <source>
        <dbReference type="ARBA" id="ARBA00022803"/>
    </source>
</evidence>
<accession>A0A1W9S3R0</accession>
<evidence type="ECO:0000313" key="4">
    <source>
        <dbReference type="EMBL" id="OQX90940.1"/>
    </source>
</evidence>
<organism evidence="4 5">
    <name type="scientific">Candidatus Coatesbacteria bacterium 4484_99</name>
    <dbReference type="NCBI Taxonomy" id="1970774"/>
    <lineage>
        <taxon>Bacteria</taxon>
        <taxon>Candidatus Coatesiibacteriota</taxon>
    </lineage>
</organism>
<dbReference type="Pfam" id="PF13181">
    <property type="entry name" value="TPR_8"/>
    <property type="match status" value="1"/>
</dbReference>
<dbReference type="Pfam" id="PF07719">
    <property type="entry name" value="TPR_2"/>
    <property type="match status" value="1"/>
</dbReference>
<evidence type="ECO:0008006" key="6">
    <source>
        <dbReference type="Google" id="ProtNLM"/>
    </source>
</evidence>
<gene>
    <name evidence="4" type="ORF">B6D57_01505</name>
</gene>
<dbReference type="Proteomes" id="UP000192611">
    <property type="component" value="Unassembled WGS sequence"/>
</dbReference>
<dbReference type="PROSITE" id="PS50293">
    <property type="entry name" value="TPR_REGION"/>
    <property type="match status" value="1"/>
</dbReference>
<reference evidence="5" key="1">
    <citation type="submission" date="2017-03" db="EMBL/GenBank/DDBJ databases">
        <title>Novel pathways for hydrocarbon cycling and metabolic interdependencies in hydrothermal sediment communities.</title>
        <authorList>
            <person name="Dombrowski N."/>
            <person name="Seitz K."/>
            <person name="Teske A."/>
            <person name="Baker B."/>
        </authorList>
    </citation>
    <scope>NUCLEOTIDE SEQUENCE [LARGE SCALE GENOMIC DNA]</scope>
</reference>
<evidence type="ECO:0000313" key="5">
    <source>
        <dbReference type="Proteomes" id="UP000192611"/>
    </source>
</evidence>
<protein>
    <recommendedName>
        <fullName evidence="6">Tetratricopeptide repeat protein</fullName>
    </recommendedName>
</protein>
<dbReference type="PANTHER" id="PTHR44943">
    <property type="entry name" value="CELLULOSE SYNTHASE OPERON PROTEIN C"/>
    <property type="match status" value="1"/>
</dbReference>
<feature type="repeat" description="TPR" evidence="3">
    <location>
        <begin position="307"/>
        <end position="340"/>
    </location>
</feature>
<dbReference type="SMART" id="SM00028">
    <property type="entry name" value="TPR"/>
    <property type="match status" value="4"/>
</dbReference>
<sequence>MNKYHLTLIISYLLFSIIPSHILSSEYSYYLSESIYNLYGARAVGLGGAYTGYYGGTDSLIYNPASSSVITRTGATIGYCRLVDFDMQVFNGASILTFYPYGSLGALFHRSWVDDIELRDNNGNLIDTTDISYNFIHLEYSFLIAEKVSLGGGFNYIFRYFGDEKDEEMIPNIGLLTFPASSPLERGCFLPSFGFSMCISKPYKLRLGMAFDFQFSKFRKMAILGDILITKDFLKPYIGLEVKPHSAVSIRGGLMDKQPIIGFGYSLMQYDISYAFAMRESGQTHLFDVTFYISADRYKKEKMQERYERWTREGRYHMSIGRFDLAIECFLNALDIKPESKEAIALLNTAKVEEYIKNGRDYYSNGDYEKALKSFNDALSIDPDNGRAKGYITTIEEAIKKRAEEERKRKEIQELVDKGRKHLEIGNYYQALRYYKEAQRLDPSKHEISQMISYINGLIAEMEKPPEITAEIKEHYTRGIENYNAGNMLGAIRELEIVMGKYGDYKDTSEVLIQSYYYYGIERYGTGDLEGAISYWKMILKIDPDNPSALGLIDRAEKELKGLNE</sequence>
<keyword evidence="2 3" id="KW-0802">TPR repeat</keyword>
<dbReference type="AlphaFoldDB" id="A0A1W9S3R0"/>
<dbReference type="InterPro" id="IPR013105">
    <property type="entry name" value="TPR_2"/>
</dbReference>
<dbReference type="PROSITE" id="PS50005">
    <property type="entry name" value="TPR"/>
    <property type="match status" value="4"/>
</dbReference>
<comment type="caution">
    <text evidence="4">The sequence shown here is derived from an EMBL/GenBank/DDBJ whole genome shotgun (WGS) entry which is preliminary data.</text>
</comment>
<dbReference type="InterPro" id="IPR019734">
    <property type="entry name" value="TPR_rpt"/>
</dbReference>
<feature type="repeat" description="TPR" evidence="3">
    <location>
        <begin position="412"/>
        <end position="445"/>
    </location>
</feature>
<name>A0A1W9S3R0_9BACT</name>
<feature type="repeat" description="TPR" evidence="3">
    <location>
        <begin position="513"/>
        <end position="546"/>
    </location>
</feature>
<dbReference type="InterPro" id="IPR011990">
    <property type="entry name" value="TPR-like_helical_dom_sf"/>
</dbReference>
<dbReference type="InterPro" id="IPR051685">
    <property type="entry name" value="Ycf3/AcsC/BcsC/TPR_MFPF"/>
</dbReference>
<feature type="repeat" description="TPR" evidence="3">
    <location>
        <begin position="352"/>
        <end position="385"/>
    </location>
</feature>
<evidence type="ECO:0000256" key="3">
    <source>
        <dbReference type="PROSITE-ProRule" id="PRU00339"/>
    </source>
</evidence>